<keyword evidence="3" id="KW-1185">Reference proteome</keyword>
<gene>
    <name evidence="2" type="ORF">CSW08_08030</name>
</gene>
<feature type="non-terminal residue" evidence="2">
    <location>
        <position position="398"/>
    </location>
</feature>
<proteinExistence type="predicted"/>
<dbReference type="InterPro" id="IPR028994">
    <property type="entry name" value="Integrin_alpha_N"/>
</dbReference>
<dbReference type="Gene3D" id="2.130.10.130">
    <property type="entry name" value="Integrin alpha, N-terminal"/>
    <property type="match status" value="2"/>
</dbReference>
<reference evidence="2 3" key="1">
    <citation type="submission" date="2017-12" db="EMBL/GenBank/DDBJ databases">
        <title>Confluentibacter flavum sp. nov., isolated from the saline lake.</title>
        <authorList>
            <person name="Yu L."/>
        </authorList>
    </citation>
    <scope>NUCLEOTIDE SEQUENCE [LARGE SCALE GENOMIC DNA]</scope>
    <source>
        <strain evidence="2 3">3B</strain>
    </source>
</reference>
<dbReference type="SUPFAM" id="SSF69318">
    <property type="entry name" value="Integrin alpha N-terminal domain"/>
    <property type="match status" value="1"/>
</dbReference>
<dbReference type="EMBL" id="PJEO01000026">
    <property type="protein sequence ID" value="PKQ45444.1"/>
    <property type="molecule type" value="Genomic_DNA"/>
</dbReference>
<organism evidence="2 3">
    <name type="scientific">Confluentibacter flavum</name>
    <dbReference type="NCBI Taxonomy" id="1909700"/>
    <lineage>
        <taxon>Bacteria</taxon>
        <taxon>Pseudomonadati</taxon>
        <taxon>Bacteroidota</taxon>
        <taxon>Flavobacteriia</taxon>
        <taxon>Flavobacteriales</taxon>
        <taxon>Flavobacteriaceae</taxon>
        <taxon>Confluentibacter</taxon>
    </lineage>
</organism>
<dbReference type="InterPro" id="IPR013517">
    <property type="entry name" value="FG-GAP"/>
</dbReference>
<name>A0A2N3HKN4_9FLAO</name>
<evidence type="ECO:0000313" key="3">
    <source>
        <dbReference type="Proteomes" id="UP000233435"/>
    </source>
</evidence>
<evidence type="ECO:0000313" key="2">
    <source>
        <dbReference type="EMBL" id="PKQ45444.1"/>
    </source>
</evidence>
<evidence type="ECO:0000256" key="1">
    <source>
        <dbReference type="ARBA" id="ARBA00022729"/>
    </source>
</evidence>
<sequence length="398" mass="45255">MHISKIQILAFLLILSFSCMEDKVKEKETTAKTLFTLLDNERTNIHFNNTVEETADFNALNYPYVYNGGGVAIADVNNDGLQDIYLTSNQQSNKLYLNKGDFEFEDVTDRAGVADIGGWTTGVNMIDINNDGWMDIYVCKSASRSETSLRKNKLFINQKDGTFKEEAQKWGLDDDGFSVQSYFFDYDRDGDLDMFLVNHRDDFFNSIDLDNILKDKDFFPQTSDHLYRNDGTQFTDVTLESGIINKEFSLSASIGDYNNDGWLDVFVANDFITPDKLYINNKNGTFTNQVNTRLKHTSYSSMGSDYADVNNDLLPDLFVVDMSAEDHRRGKENMATMNTNGFWKTARSGFHYAYMSNILNLNNGNGYFSDVAQFSGISKTDWSWAPLIADFDNDGLKD</sequence>
<dbReference type="Proteomes" id="UP000233435">
    <property type="component" value="Unassembled WGS sequence"/>
</dbReference>
<dbReference type="InterPro" id="IPR027039">
    <property type="entry name" value="Crtac1"/>
</dbReference>
<comment type="caution">
    <text evidence="2">The sequence shown here is derived from an EMBL/GenBank/DDBJ whole genome shotgun (WGS) entry which is preliminary data.</text>
</comment>
<keyword evidence="1" id="KW-0732">Signal</keyword>
<dbReference type="PANTHER" id="PTHR16026">
    <property type="entry name" value="CARTILAGE ACIDIC PROTEIN 1"/>
    <property type="match status" value="1"/>
</dbReference>
<dbReference type="AlphaFoldDB" id="A0A2N3HKN4"/>
<protein>
    <submittedName>
        <fullName evidence="2">RNA-binding protein</fullName>
    </submittedName>
</protein>
<dbReference type="PROSITE" id="PS51257">
    <property type="entry name" value="PROKAR_LIPOPROTEIN"/>
    <property type="match status" value="1"/>
</dbReference>
<dbReference type="PANTHER" id="PTHR16026:SF0">
    <property type="entry name" value="CARTILAGE ACIDIC PROTEIN 1"/>
    <property type="match status" value="1"/>
</dbReference>
<dbReference type="Pfam" id="PF13517">
    <property type="entry name" value="FG-GAP_3"/>
    <property type="match status" value="4"/>
</dbReference>
<accession>A0A2N3HKN4</accession>